<dbReference type="GO" id="GO:0005829">
    <property type="term" value="C:cytosol"/>
    <property type="evidence" value="ECO:0007669"/>
    <property type="project" value="TreeGrafter"/>
</dbReference>
<dbReference type="InterPro" id="IPR035956">
    <property type="entry name" value="RimP_N_sf"/>
</dbReference>
<dbReference type="HAMAP" id="MF_01077">
    <property type="entry name" value="RimP"/>
    <property type="match status" value="1"/>
</dbReference>
<dbReference type="InterPro" id="IPR003728">
    <property type="entry name" value="Ribosome_maturation_RimP"/>
</dbReference>
<dbReference type="CDD" id="cd01734">
    <property type="entry name" value="YlxS_C"/>
    <property type="match status" value="1"/>
</dbReference>
<feature type="region of interest" description="Disordered" evidence="4">
    <location>
        <begin position="229"/>
        <end position="251"/>
    </location>
</feature>
<keyword evidence="2 3" id="KW-0690">Ribosome biogenesis</keyword>
<organism evidence="7 8">
    <name type="scientific">Tranquillimonas alkanivorans</name>
    <dbReference type="NCBI Taxonomy" id="441119"/>
    <lineage>
        <taxon>Bacteria</taxon>
        <taxon>Pseudomonadati</taxon>
        <taxon>Pseudomonadota</taxon>
        <taxon>Alphaproteobacteria</taxon>
        <taxon>Rhodobacterales</taxon>
        <taxon>Roseobacteraceae</taxon>
        <taxon>Tranquillimonas</taxon>
    </lineage>
</organism>
<dbReference type="InterPro" id="IPR028998">
    <property type="entry name" value="RimP_C"/>
</dbReference>
<dbReference type="Proteomes" id="UP000199356">
    <property type="component" value="Unassembled WGS sequence"/>
</dbReference>
<gene>
    <name evidence="3" type="primary">rimP</name>
    <name evidence="7" type="ORF">SAMN04488047_101565</name>
</gene>
<feature type="compositionally biased region" description="Acidic residues" evidence="4">
    <location>
        <begin position="229"/>
        <end position="240"/>
    </location>
</feature>
<accession>A0A1I5LBD8</accession>
<feature type="domain" description="Ribosome maturation factor RimP C-terminal" evidence="6">
    <location>
        <begin position="142"/>
        <end position="206"/>
    </location>
</feature>
<evidence type="ECO:0000256" key="1">
    <source>
        <dbReference type="ARBA" id="ARBA00022490"/>
    </source>
</evidence>
<evidence type="ECO:0000256" key="3">
    <source>
        <dbReference type="HAMAP-Rule" id="MF_01077"/>
    </source>
</evidence>
<feature type="domain" description="Ribosome maturation factor RimP N-terminal" evidence="5">
    <location>
        <begin position="68"/>
        <end position="139"/>
    </location>
</feature>
<dbReference type="NCBIfam" id="NF000932">
    <property type="entry name" value="PRK00092.2-5"/>
    <property type="match status" value="1"/>
</dbReference>
<dbReference type="Pfam" id="PF17384">
    <property type="entry name" value="DUF150_C"/>
    <property type="match status" value="1"/>
</dbReference>
<keyword evidence="8" id="KW-1185">Reference proteome</keyword>
<protein>
    <recommendedName>
        <fullName evidence="3">Ribosome maturation factor RimP</fullName>
    </recommendedName>
</protein>
<dbReference type="SUPFAM" id="SSF75420">
    <property type="entry name" value="YhbC-like, N-terminal domain"/>
    <property type="match status" value="1"/>
</dbReference>
<dbReference type="InterPro" id="IPR028989">
    <property type="entry name" value="RimP_N"/>
</dbReference>
<evidence type="ECO:0000256" key="2">
    <source>
        <dbReference type="ARBA" id="ARBA00022517"/>
    </source>
</evidence>
<evidence type="ECO:0000313" key="7">
    <source>
        <dbReference type="EMBL" id="SFO94535.1"/>
    </source>
</evidence>
<evidence type="ECO:0000259" key="6">
    <source>
        <dbReference type="Pfam" id="PF17384"/>
    </source>
</evidence>
<dbReference type="SUPFAM" id="SSF74942">
    <property type="entry name" value="YhbC-like, C-terminal domain"/>
    <property type="match status" value="1"/>
</dbReference>
<dbReference type="GO" id="GO:0000028">
    <property type="term" value="P:ribosomal small subunit assembly"/>
    <property type="evidence" value="ECO:0007669"/>
    <property type="project" value="TreeGrafter"/>
</dbReference>
<dbReference type="InterPro" id="IPR036847">
    <property type="entry name" value="RimP_C_sf"/>
</dbReference>
<dbReference type="PANTHER" id="PTHR33867:SF1">
    <property type="entry name" value="RIBOSOME MATURATION FACTOR RIMP"/>
    <property type="match status" value="1"/>
</dbReference>
<dbReference type="PANTHER" id="PTHR33867">
    <property type="entry name" value="RIBOSOME MATURATION FACTOR RIMP"/>
    <property type="match status" value="1"/>
</dbReference>
<dbReference type="Gene3D" id="3.30.300.70">
    <property type="entry name" value="RimP-like superfamily, N-terminal"/>
    <property type="match status" value="1"/>
</dbReference>
<comment type="subcellular location">
    <subcellularLocation>
        <location evidence="3">Cytoplasm</location>
    </subcellularLocation>
</comment>
<evidence type="ECO:0000256" key="4">
    <source>
        <dbReference type="SAM" id="MobiDB-lite"/>
    </source>
</evidence>
<dbReference type="FunFam" id="3.30.300.70:FF:000001">
    <property type="entry name" value="Ribosome maturation factor RimP"/>
    <property type="match status" value="1"/>
</dbReference>
<comment type="similarity">
    <text evidence="3">Belongs to the RimP family.</text>
</comment>
<dbReference type="GO" id="GO:0006412">
    <property type="term" value="P:translation"/>
    <property type="evidence" value="ECO:0007669"/>
    <property type="project" value="TreeGrafter"/>
</dbReference>
<reference evidence="7 8" key="1">
    <citation type="submission" date="2016-10" db="EMBL/GenBank/DDBJ databases">
        <authorList>
            <person name="de Groot N.N."/>
        </authorList>
    </citation>
    <scope>NUCLEOTIDE SEQUENCE [LARGE SCALE GENOMIC DNA]</scope>
    <source>
        <strain evidence="7 8">DSM 19547</strain>
    </source>
</reference>
<dbReference type="STRING" id="441119.SAMN04488047_101565"/>
<comment type="function">
    <text evidence="3">Required for maturation of 30S ribosomal subunits.</text>
</comment>
<dbReference type="Pfam" id="PF02576">
    <property type="entry name" value="RimP_N"/>
    <property type="match status" value="1"/>
</dbReference>
<dbReference type="EMBL" id="FOXA01000001">
    <property type="protein sequence ID" value="SFO94535.1"/>
    <property type="molecule type" value="Genomic_DNA"/>
</dbReference>
<evidence type="ECO:0000259" key="5">
    <source>
        <dbReference type="Pfam" id="PF02576"/>
    </source>
</evidence>
<sequence>MPRFAGSGHCLLQTRGAVRICTSTAARRGPTRGSTGKHDGPRARFFVFGTMSDLIAKAQIDRRLAEVITPVIEDMGFELIRVRYQGGKKPTVQIMADRPEGGIEVDECGEISTAVSATLDVEDPIEDAYTLEVSSPGIDRPLTRLKDFDVWSGYVAKLETTELIDGRRRFKGTLAGTEGDEVLIEIEEGTIGLEFEWLSDAKLVLTDDLIRDVLRARKDAGNIDETQFDEIETILDDEDDPKNPAGRAKED</sequence>
<dbReference type="AlphaFoldDB" id="A0A1I5LBD8"/>
<evidence type="ECO:0000313" key="8">
    <source>
        <dbReference type="Proteomes" id="UP000199356"/>
    </source>
</evidence>
<name>A0A1I5LBD8_9RHOB</name>
<proteinExistence type="inferred from homology"/>
<keyword evidence="1 3" id="KW-0963">Cytoplasm</keyword>